<dbReference type="Proteomes" id="UP000799324">
    <property type="component" value="Unassembled WGS sequence"/>
</dbReference>
<proteinExistence type="predicted"/>
<protein>
    <submittedName>
        <fullName evidence="2">Uncharacterized protein</fullName>
    </submittedName>
</protein>
<gene>
    <name evidence="2" type="ORF">K491DRAFT_684620</name>
</gene>
<name>A0A6A6SPL4_9PLEO</name>
<keyword evidence="3" id="KW-1185">Reference proteome</keyword>
<sequence>MDSAHHLVRLLARSGRVPGRVPHGALRRLLAWVSNSAWAGGCKEGSSVCAAAASPPAQARGRAGGQGRGQGWLHDDPDRRAKRPHVSSTQSQASGACCLAQARAVTQMPLRSRVGRNPRVTPLLLRCATPAAACIASGAADLLPTACSRGAFGPPSAAHCTWPLESSLGSDRRLFADPDSPRCSCCCEPSPAGGVTAGACRLPDAAVTCCSAHIHQPCHAQPPLEVSTRHRAPWGSPVQGCSQAVAT</sequence>
<dbReference type="EMBL" id="MU004533">
    <property type="protein sequence ID" value="KAF2648553.1"/>
    <property type="molecule type" value="Genomic_DNA"/>
</dbReference>
<accession>A0A6A6SPL4</accession>
<organism evidence="2 3">
    <name type="scientific">Lophiostoma macrostomum CBS 122681</name>
    <dbReference type="NCBI Taxonomy" id="1314788"/>
    <lineage>
        <taxon>Eukaryota</taxon>
        <taxon>Fungi</taxon>
        <taxon>Dikarya</taxon>
        <taxon>Ascomycota</taxon>
        <taxon>Pezizomycotina</taxon>
        <taxon>Dothideomycetes</taxon>
        <taxon>Pleosporomycetidae</taxon>
        <taxon>Pleosporales</taxon>
        <taxon>Lophiostomataceae</taxon>
        <taxon>Lophiostoma</taxon>
    </lineage>
</organism>
<evidence type="ECO:0000313" key="3">
    <source>
        <dbReference type="Proteomes" id="UP000799324"/>
    </source>
</evidence>
<evidence type="ECO:0000256" key="1">
    <source>
        <dbReference type="SAM" id="MobiDB-lite"/>
    </source>
</evidence>
<evidence type="ECO:0000313" key="2">
    <source>
        <dbReference type="EMBL" id="KAF2648553.1"/>
    </source>
</evidence>
<feature type="region of interest" description="Disordered" evidence="1">
    <location>
        <begin position="57"/>
        <end position="92"/>
    </location>
</feature>
<dbReference type="AlphaFoldDB" id="A0A6A6SPL4"/>
<reference evidence="2" key="1">
    <citation type="journal article" date="2020" name="Stud. Mycol.">
        <title>101 Dothideomycetes genomes: a test case for predicting lifestyles and emergence of pathogens.</title>
        <authorList>
            <person name="Haridas S."/>
            <person name="Albert R."/>
            <person name="Binder M."/>
            <person name="Bloem J."/>
            <person name="Labutti K."/>
            <person name="Salamov A."/>
            <person name="Andreopoulos B."/>
            <person name="Baker S."/>
            <person name="Barry K."/>
            <person name="Bills G."/>
            <person name="Bluhm B."/>
            <person name="Cannon C."/>
            <person name="Castanera R."/>
            <person name="Culley D."/>
            <person name="Daum C."/>
            <person name="Ezra D."/>
            <person name="Gonzalez J."/>
            <person name="Henrissat B."/>
            <person name="Kuo A."/>
            <person name="Liang C."/>
            <person name="Lipzen A."/>
            <person name="Lutzoni F."/>
            <person name="Magnuson J."/>
            <person name="Mondo S."/>
            <person name="Nolan M."/>
            <person name="Ohm R."/>
            <person name="Pangilinan J."/>
            <person name="Park H.-J."/>
            <person name="Ramirez L."/>
            <person name="Alfaro M."/>
            <person name="Sun H."/>
            <person name="Tritt A."/>
            <person name="Yoshinaga Y."/>
            <person name="Zwiers L.-H."/>
            <person name="Turgeon B."/>
            <person name="Goodwin S."/>
            <person name="Spatafora J."/>
            <person name="Crous P."/>
            <person name="Grigoriev I."/>
        </authorList>
    </citation>
    <scope>NUCLEOTIDE SEQUENCE</scope>
    <source>
        <strain evidence="2">CBS 122681</strain>
    </source>
</reference>